<keyword evidence="1" id="KW-0934">Plastid</keyword>
<dbReference type="PANTHER" id="PTHR34472:SF1">
    <property type="entry name" value="SULFUR CARRIER PROTEIN THIS"/>
    <property type="match status" value="1"/>
</dbReference>
<dbReference type="NCBIfam" id="TIGR01683">
    <property type="entry name" value="thiS"/>
    <property type="match status" value="1"/>
</dbReference>
<dbReference type="InterPro" id="IPR003749">
    <property type="entry name" value="ThiS/MoaD-like"/>
</dbReference>
<dbReference type="Gene3D" id="3.10.20.30">
    <property type="match status" value="1"/>
</dbReference>
<dbReference type="InterPro" id="IPR012675">
    <property type="entry name" value="Beta-grasp_dom_sf"/>
</dbReference>
<gene>
    <name evidence="1" type="primary">thiS</name>
</gene>
<dbReference type="InterPro" id="IPR016155">
    <property type="entry name" value="Mopterin_synth/thiamin_S_b"/>
</dbReference>
<accession>A0A4D6X026</accession>
<name>A0A4D6X026_9FLOR</name>
<dbReference type="CDD" id="cd00565">
    <property type="entry name" value="Ubl_ThiS"/>
    <property type="match status" value="1"/>
</dbReference>
<dbReference type="PANTHER" id="PTHR34472">
    <property type="entry name" value="SULFUR CARRIER PROTEIN THIS"/>
    <property type="match status" value="1"/>
</dbReference>
<proteinExistence type="predicted"/>
<dbReference type="SUPFAM" id="SSF54285">
    <property type="entry name" value="MoaD/ThiS"/>
    <property type="match status" value="1"/>
</dbReference>
<reference evidence="1" key="1">
    <citation type="journal article" date="2019" name="Mol. Phylogenet. Evol.">
        <title>Morphological evolution and classification of the red algal order Ceramiales inferred using plastid phylogenomics.</title>
        <authorList>
            <person name="Diaz-Tapia P."/>
            <person name="Pasella M.M."/>
            <person name="Verbruggen H."/>
            <person name="Maggs C.A."/>
        </authorList>
    </citation>
    <scope>NUCLEOTIDE SEQUENCE</scope>
    <source>
        <strain evidence="1">PD1141</strain>
    </source>
</reference>
<organism evidence="1">
    <name type="scientific">Inkyuleea mariana</name>
    <dbReference type="NCBI Taxonomy" id="123988"/>
    <lineage>
        <taxon>Eukaryota</taxon>
        <taxon>Rhodophyta</taxon>
        <taxon>Florideophyceae</taxon>
        <taxon>Rhodymeniophycidae</taxon>
        <taxon>Ceramiales</taxon>
        <taxon>Ceramiaceae</taxon>
        <taxon>Inkyuleea</taxon>
    </lineage>
</organism>
<dbReference type="EMBL" id="MK814743">
    <property type="protein sequence ID" value="QCI09143.1"/>
    <property type="molecule type" value="Genomic_DNA"/>
</dbReference>
<sequence>MDYYTIFVNGQAFNCCESMSLKDILLYLDFDISIVVVEYNKEIIIKANFDHIFVQSQDSLEVITIVGGG</sequence>
<dbReference type="Pfam" id="PF02597">
    <property type="entry name" value="ThiS"/>
    <property type="match status" value="1"/>
</dbReference>
<protein>
    <submittedName>
        <fullName evidence="1">Thiamin biosynthesis protein S</fullName>
    </submittedName>
</protein>
<evidence type="ECO:0000313" key="1">
    <source>
        <dbReference type="EMBL" id="QCI09143.1"/>
    </source>
</evidence>
<reference evidence="1" key="2">
    <citation type="submission" date="2019-04" db="EMBL/GenBank/DDBJ databases">
        <authorList>
            <person name="Pasella M."/>
        </authorList>
    </citation>
    <scope>NUCLEOTIDE SEQUENCE</scope>
    <source>
        <strain evidence="1">PD1141</strain>
    </source>
</reference>
<dbReference type="InterPro" id="IPR010035">
    <property type="entry name" value="Thi_S"/>
</dbReference>
<geneLocation type="plastid" evidence="1"/>
<dbReference type="AlphaFoldDB" id="A0A4D6X026"/>